<protein>
    <recommendedName>
        <fullName evidence="2">DUF630 domain-containing protein</fullName>
    </recommendedName>
</protein>
<dbReference type="Pfam" id="PF04783">
    <property type="entry name" value="DUF630"/>
    <property type="match status" value="1"/>
</dbReference>
<dbReference type="PANTHER" id="PTHR21450">
    <property type="entry name" value="PROTEIN ALTERED PHOSPHATE STARVATION RESPONSE 1"/>
    <property type="match status" value="1"/>
</dbReference>
<reference evidence="3 4" key="1">
    <citation type="submission" date="2024-02" db="EMBL/GenBank/DDBJ databases">
        <title>High-quality chromosome-scale genome assembly of Pensacola bahiagrass (Paspalum notatum Flugge var. saurae).</title>
        <authorList>
            <person name="Vega J.M."/>
            <person name="Podio M."/>
            <person name="Orjuela J."/>
            <person name="Siena L.A."/>
            <person name="Pessino S.C."/>
            <person name="Combes M.C."/>
            <person name="Mariac C."/>
            <person name="Albertini E."/>
            <person name="Pupilli F."/>
            <person name="Ortiz J.P.A."/>
            <person name="Leblanc O."/>
        </authorList>
    </citation>
    <scope>NUCLEOTIDE SEQUENCE [LARGE SCALE GENOMIC DNA]</scope>
    <source>
        <strain evidence="3">R1</strain>
        <tissue evidence="3">Leaf</tissue>
    </source>
</reference>
<accession>A0AAQ3XDF5</accession>
<evidence type="ECO:0000259" key="2">
    <source>
        <dbReference type="Pfam" id="PF04783"/>
    </source>
</evidence>
<organism evidence="3 4">
    <name type="scientific">Paspalum notatum var. saurae</name>
    <dbReference type="NCBI Taxonomy" id="547442"/>
    <lineage>
        <taxon>Eukaryota</taxon>
        <taxon>Viridiplantae</taxon>
        <taxon>Streptophyta</taxon>
        <taxon>Embryophyta</taxon>
        <taxon>Tracheophyta</taxon>
        <taxon>Spermatophyta</taxon>
        <taxon>Magnoliopsida</taxon>
        <taxon>Liliopsida</taxon>
        <taxon>Poales</taxon>
        <taxon>Poaceae</taxon>
        <taxon>PACMAD clade</taxon>
        <taxon>Panicoideae</taxon>
        <taxon>Andropogonodae</taxon>
        <taxon>Paspaleae</taxon>
        <taxon>Paspalinae</taxon>
        <taxon>Paspalum</taxon>
    </lineage>
</organism>
<dbReference type="Proteomes" id="UP001341281">
    <property type="component" value="Chromosome 09"/>
</dbReference>
<feature type="region of interest" description="Disordered" evidence="1">
    <location>
        <begin position="1"/>
        <end position="25"/>
    </location>
</feature>
<name>A0AAQ3XDF5_PASNO</name>
<dbReference type="AlphaFoldDB" id="A0AAQ3XDF5"/>
<proteinExistence type="predicted"/>
<evidence type="ECO:0000313" key="4">
    <source>
        <dbReference type="Proteomes" id="UP001341281"/>
    </source>
</evidence>
<gene>
    <name evidence="3" type="ORF">U9M48_040165</name>
</gene>
<keyword evidence="4" id="KW-1185">Reference proteome</keyword>
<dbReference type="InterPro" id="IPR006868">
    <property type="entry name" value="DUF630"/>
</dbReference>
<evidence type="ECO:0000313" key="3">
    <source>
        <dbReference type="EMBL" id="WVZ94255.1"/>
    </source>
</evidence>
<sequence length="101" mass="10753">MITDGSPPERAAPTHLPTPPRLPRARRAHAALCRERVALIRAAADRRFALAATHTAYFRSLAAVGDALRRVAAAAPGPSLLLQPVSQPAIHFYRPSSASSP</sequence>
<dbReference type="PANTHER" id="PTHR21450:SF57">
    <property type="entry name" value="BZIP TRANSCRIPTION FACTOR-LIKE"/>
    <property type="match status" value="1"/>
</dbReference>
<evidence type="ECO:0000256" key="1">
    <source>
        <dbReference type="SAM" id="MobiDB-lite"/>
    </source>
</evidence>
<dbReference type="EMBL" id="CP144753">
    <property type="protein sequence ID" value="WVZ94255.1"/>
    <property type="molecule type" value="Genomic_DNA"/>
</dbReference>
<feature type="domain" description="DUF630" evidence="2">
    <location>
        <begin position="29"/>
        <end position="73"/>
    </location>
</feature>